<proteinExistence type="predicted"/>
<evidence type="ECO:0000313" key="2">
    <source>
        <dbReference type="EMBL" id="GJE84869.1"/>
    </source>
</evidence>
<reference evidence="2 3" key="1">
    <citation type="submission" date="2021-08" db="EMBL/GenBank/DDBJ databases">
        <title>Draft Genome Sequence of Phanerochaete sordida strain YK-624.</title>
        <authorList>
            <person name="Mori T."/>
            <person name="Dohra H."/>
            <person name="Suzuki T."/>
            <person name="Kawagishi H."/>
            <person name="Hirai H."/>
        </authorList>
    </citation>
    <scope>NUCLEOTIDE SEQUENCE [LARGE SCALE GENOMIC DNA]</scope>
    <source>
        <strain evidence="2 3">YK-624</strain>
    </source>
</reference>
<keyword evidence="1" id="KW-0812">Transmembrane</keyword>
<gene>
    <name evidence="2" type="ORF">PsYK624_009450</name>
</gene>
<evidence type="ECO:0000256" key="1">
    <source>
        <dbReference type="SAM" id="Phobius"/>
    </source>
</evidence>
<dbReference type="Proteomes" id="UP000703269">
    <property type="component" value="Unassembled WGS sequence"/>
</dbReference>
<evidence type="ECO:0000313" key="3">
    <source>
        <dbReference type="Proteomes" id="UP000703269"/>
    </source>
</evidence>
<dbReference type="AlphaFoldDB" id="A0A9P3FYY2"/>
<name>A0A9P3FYY2_9APHY</name>
<protein>
    <submittedName>
        <fullName evidence="2">Uncharacterized protein</fullName>
    </submittedName>
</protein>
<comment type="caution">
    <text evidence="2">The sequence shown here is derived from an EMBL/GenBank/DDBJ whole genome shotgun (WGS) entry which is preliminary data.</text>
</comment>
<dbReference type="EMBL" id="BPQB01000001">
    <property type="protein sequence ID" value="GJE84869.1"/>
    <property type="molecule type" value="Genomic_DNA"/>
</dbReference>
<sequence>MSRSAYWRSPVGACLNRPSRTLARCPPRPTSVGRARARFASCNARSIHSSRAASRPESEGVDAAFPQSFNLGCSLRRADVAERAVKLARRSVWAAAGGLAGDRARGTGIPSPAREHMAWRRGGGGQAPNSVAGSRFDWHWEAGGRAAAAGTALGCHADANIRRLLWVPSVDGGLSCDGELRAHSPSCTLLSFLRMNQSQPSGSCPHSSTRRCRTLLLSVSTTLSGPFVPVALRFIIHR</sequence>
<keyword evidence="1" id="KW-0472">Membrane</keyword>
<accession>A0A9P3FYY2</accession>
<keyword evidence="1" id="KW-1133">Transmembrane helix</keyword>
<keyword evidence="3" id="KW-1185">Reference proteome</keyword>
<organism evidence="2 3">
    <name type="scientific">Phanerochaete sordida</name>
    <dbReference type="NCBI Taxonomy" id="48140"/>
    <lineage>
        <taxon>Eukaryota</taxon>
        <taxon>Fungi</taxon>
        <taxon>Dikarya</taxon>
        <taxon>Basidiomycota</taxon>
        <taxon>Agaricomycotina</taxon>
        <taxon>Agaricomycetes</taxon>
        <taxon>Polyporales</taxon>
        <taxon>Phanerochaetaceae</taxon>
        <taxon>Phanerochaete</taxon>
    </lineage>
</organism>
<feature type="transmembrane region" description="Helical" evidence="1">
    <location>
        <begin position="215"/>
        <end position="236"/>
    </location>
</feature>